<dbReference type="Gene3D" id="3.40.960.10">
    <property type="entry name" value="VSR Endonuclease"/>
    <property type="match status" value="1"/>
</dbReference>
<dbReference type="InterPro" id="IPR007569">
    <property type="entry name" value="DUF559"/>
</dbReference>
<proteinExistence type="predicted"/>
<reference evidence="3 4" key="1">
    <citation type="journal article" date="2016" name="Nat. Commun.">
        <title>Thousands of microbial genomes shed light on interconnected biogeochemical processes in an aquifer system.</title>
        <authorList>
            <person name="Anantharaman K."/>
            <person name="Brown C.T."/>
            <person name="Hug L.A."/>
            <person name="Sharon I."/>
            <person name="Castelle C.J."/>
            <person name="Probst A.J."/>
            <person name="Thomas B.C."/>
            <person name="Singh A."/>
            <person name="Wilkins M.J."/>
            <person name="Karaoz U."/>
            <person name="Brodie E.L."/>
            <person name="Williams K.H."/>
            <person name="Hubbard S.S."/>
            <person name="Banfield J.F."/>
        </authorList>
    </citation>
    <scope>NUCLEOTIDE SEQUENCE [LARGE SCALE GENOMIC DNA]</scope>
</reference>
<dbReference type="CDD" id="cd01038">
    <property type="entry name" value="Endonuclease_DUF559"/>
    <property type="match status" value="1"/>
</dbReference>
<gene>
    <name evidence="3" type="ORF">A2660_02735</name>
</gene>
<feature type="domain" description="DUF559" evidence="2">
    <location>
        <begin position="4"/>
        <end position="109"/>
    </location>
</feature>
<dbReference type="InterPro" id="IPR047216">
    <property type="entry name" value="Endonuclease_DUF559_bact"/>
</dbReference>
<feature type="region of interest" description="Disordered" evidence="1">
    <location>
        <begin position="111"/>
        <end position="133"/>
    </location>
</feature>
<evidence type="ECO:0000313" key="3">
    <source>
        <dbReference type="EMBL" id="OGE79987.1"/>
    </source>
</evidence>
<name>A0A1F5NQL9_9BACT</name>
<dbReference type="PANTHER" id="PTHR38590">
    <property type="entry name" value="BLL0828 PROTEIN"/>
    <property type="match status" value="1"/>
</dbReference>
<accession>A0A1F5NQL9</accession>
<dbReference type="AlphaFoldDB" id="A0A1F5NQL9"/>
<dbReference type="SUPFAM" id="SSF52980">
    <property type="entry name" value="Restriction endonuclease-like"/>
    <property type="match status" value="1"/>
</dbReference>
<dbReference type="Proteomes" id="UP000176233">
    <property type="component" value="Unassembled WGS sequence"/>
</dbReference>
<evidence type="ECO:0000259" key="2">
    <source>
        <dbReference type="Pfam" id="PF04480"/>
    </source>
</evidence>
<organism evidence="3 4">
    <name type="scientific">Candidatus Doudnabacteria bacterium RIFCSPHIGHO2_01_FULL_45_18</name>
    <dbReference type="NCBI Taxonomy" id="1817823"/>
    <lineage>
        <taxon>Bacteria</taxon>
        <taxon>Candidatus Doudnaibacteriota</taxon>
    </lineage>
</organism>
<protein>
    <recommendedName>
        <fullName evidence="2">DUF559 domain-containing protein</fullName>
    </recommendedName>
</protein>
<evidence type="ECO:0000313" key="4">
    <source>
        <dbReference type="Proteomes" id="UP000176233"/>
    </source>
</evidence>
<dbReference type="Pfam" id="PF04480">
    <property type="entry name" value="DUF559"/>
    <property type="match status" value="1"/>
</dbReference>
<sequence>MVQTKDNAKKLRRSQTPEELKLWNRLKNGRLAEYKFRRQVTIDNFIVDFCCFKERLIIELDGQPHRESKLNDKHRDEYLKSQGFTVIRFWDGQIQGDFEKILNIIISALESPSSGLRPPSPVKGEGKNEKYET</sequence>
<dbReference type="InterPro" id="IPR011335">
    <property type="entry name" value="Restrct_endonuc-II-like"/>
</dbReference>
<feature type="compositionally biased region" description="Basic and acidic residues" evidence="1">
    <location>
        <begin position="124"/>
        <end position="133"/>
    </location>
</feature>
<comment type="caution">
    <text evidence="3">The sequence shown here is derived from an EMBL/GenBank/DDBJ whole genome shotgun (WGS) entry which is preliminary data.</text>
</comment>
<dbReference type="EMBL" id="MFEJ01000023">
    <property type="protein sequence ID" value="OGE79987.1"/>
    <property type="molecule type" value="Genomic_DNA"/>
</dbReference>
<evidence type="ECO:0000256" key="1">
    <source>
        <dbReference type="SAM" id="MobiDB-lite"/>
    </source>
</evidence>
<dbReference type="PANTHER" id="PTHR38590:SF1">
    <property type="entry name" value="BLL0828 PROTEIN"/>
    <property type="match status" value="1"/>
</dbReference>